<evidence type="ECO:0000256" key="1">
    <source>
        <dbReference type="ARBA" id="ARBA00004370"/>
    </source>
</evidence>
<dbReference type="InterPro" id="IPR005828">
    <property type="entry name" value="MFS_sugar_transport-like"/>
</dbReference>
<dbReference type="AlphaFoldDB" id="A0A8J2MTS0"/>
<name>A0A8J2MTS0_COTCN</name>
<protein>
    <submittedName>
        <fullName evidence="7">Similar to Tret1-2: Facilitated trehalose transporter Tret1-2 homolog (Drosophila sechellia)</fullName>
    </submittedName>
</protein>
<evidence type="ECO:0000256" key="2">
    <source>
        <dbReference type="ARBA" id="ARBA00022692"/>
    </source>
</evidence>
<feature type="region of interest" description="Disordered" evidence="5">
    <location>
        <begin position="29"/>
        <end position="58"/>
    </location>
</feature>
<evidence type="ECO:0000256" key="4">
    <source>
        <dbReference type="ARBA" id="ARBA00023136"/>
    </source>
</evidence>
<organism evidence="7 8">
    <name type="scientific">Cotesia congregata</name>
    <name type="common">Parasitoid wasp</name>
    <name type="synonym">Apanteles congregatus</name>
    <dbReference type="NCBI Taxonomy" id="51543"/>
    <lineage>
        <taxon>Eukaryota</taxon>
        <taxon>Metazoa</taxon>
        <taxon>Ecdysozoa</taxon>
        <taxon>Arthropoda</taxon>
        <taxon>Hexapoda</taxon>
        <taxon>Insecta</taxon>
        <taxon>Pterygota</taxon>
        <taxon>Neoptera</taxon>
        <taxon>Endopterygota</taxon>
        <taxon>Hymenoptera</taxon>
        <taxon>Apocrita</taxon>
        <taxon>Ichneumonoidea</taxon>
        <taxon>Braconidae</taxon>
        <taxon>Microgastrinae</taxon>
        <taxon>Cotesia</taxon>
    </lineage>
</organism>
<feature type="transmembrane region" description="Helical" evidence="6">
    <location>
        <begin position="173"/>
        <end position="195"/>
    </location>
</feature>
<feature type="transmembrane region" description="Helical" evidence="6">
    <location>
        <begin position="398"/>
        <end position="421"/>
    </location>
</feature>
<evidence type="ECO:0000256" key="5">
    <source>
        <dbReference type="SAM" id="MobiDB-lite"/>
    </source>
</evidence>
<dbReference type="PANTHER" id="PTHR48021">
    <property type="match status" value="1"/>
</dbReference>
<gene>
    <name evidence="7" type="ORF">HICCMSTLAB_LOCUS13781</name>
</gene>
<keyword evidence="2 6" id="KW-0812">Transmembrane</keyword>
<dbReference type="EMBL" id="CAJNRD030001124">
    <property type="protein sequence ID" value="CAG5109145.1"/>
    <property type="molecule type" value="Genomic_DNA"/>
</dbReference>
<feature type="transmembrane region" description="Helical" evidence="6">
    <location>
        <begin position="372"/>
        <end position="392"/>
    </location>
</feature>
<dbReference type="OrthoDB" id="4142200at2759"/>
<feature type="transmembrane region" description="Helical" evidence="6">
    <location>
        <begin position="276"/>
        <end position="298"/>
    </location>
</feature>
<evidence type="ECO:0000256" key="3">
    <source>
        <dbReference type="ARBA" id="ARBA00022989"/>
    </source>
</evidence>
<dbReference type="GO" id="GO:0016020">
    <property type="term" value="C:membrane"/>
    <property type="evidence" value="ECO:0007669"/>
    <property type="project" value="UniProtKB-SubCell"/>
</dbReference>
<accession>A0A8J2MTS0</accession>
<dbReference type="InterPro" id="IPR050549">
    <property type="entry name" value="MFS_Trehalose_Transporter"/>
</dbReference>
<dbReference type="SUPFAM" id="SSF103473">
    <property type="entry name" value="MFS general substrate transporter"/>
    <property type="match status" value="1"/>
</dbReference>
<dbReference type="Pfam" id="PF07690">
    <property type="entry name" value="MFS_1"/>
    <property type="match status" value="1"/>
</dbReference>
<feature type="compositionally biased region" description="Low complexity" evidence="5">
    <location>
        <begin position="36"/>
        <end position="53"/>
    </location>
</feature>
<reference evidence="7" key="1">
    <citation type="submission" date="2021-04" db="EMBL/GenBank/DDBJ databases">
        <authorList>
            <person name="Chebbi M.A.C M."/>
        </authorList>
    </citation>
    <scope>NUCLEOTIDE SEQUENCE</scope>
</reference>
<evidence type="ECO:0000313" key="7">
    <source>
        <dbReference type="EMBL" id="CAG5109145.1"/>
    </source>
</evidence>
<keyword evidence="3 6" id="KW-1133">Transmembrane helix</keyword>
<dbReference type="Gene3D" id="1.20.1250.20">
    <property type="entry name" value="MFS general substrate transporter like domains"/>
    <property type="match status" value="2"/>
</dbReference>
<dbReference type="InterPro" id="IPR036259">
    <property type="entry name" value="MFS_trans_sf"/>
</dbReference>
<sequence>METNSDKTKPLLSYHKVNILSQNFEPLKENQKGSQLNNNDELNNDSNNNNNEKTVYEEEEDEVPVQYTSNCRGVFAQCMVAGAVLFLTAGVGMPIGYSGVLLPQLYEINSTLHIDQDIGSWIASIHSLASPLGSLISGPLLDAIGRRSCLQLSAVPLCIGWLLIGFAKNLWLMLLGRFFAGFGVGICGVSAQIAAEMSDLISRTKQDDMRASSTVSASFRERLSETKAKIVHPGVLKPLIIINVFLVLQAFSGTYIIVYYGVDLIQDIGKGSVDKYMAALVTAVIRFIFCLLSCFLLLKIGSRTIAIVSGTGTALSSLVLAAFVLAKSEESYLDKYIIGSCLFLYVSLNTIGLFTLIGNIISELLPHRARGIGGGCSMFMFNFSLFITAKIFPLVKEAVGMGGVFIIFGVSAMILTTFMWLTFPDTRNRSLQEIEDYFNGESILWVKKKKCQNERLQNSEA</sequence>
<feature type="transmembrane region" description="Helical" evidence="6">
    <location>
        <begin position="305"/>
        <end position="325"/>
    </location>
</feature>
<dbReference type="InterPro" id="IPR011701">
    <property type="entry name" value="MFS"/>
</dbReference>
<dbReference type="PANTHER" id="PTHR48021:SF7">
    <property type="entry name" value="RH09188P"/>
    <property type="match status" value="1"/>
</dbReference>
<feature type="transmembrane region" description="Helical" evidence="6">
    <location>
        <begin position="118"/>
        <end position="137"/>
    </location>
</feature>
<proteinExistence type="predicted"/>
<feature type="transmembrane region" description="Helical" evidence="6">
    <location>
        <begin position="149"/>
        <end position="167"/>
    </location>
</feature>
<comment type="subcellular location">
    <subcellularLocation>
        <location evidence="1">Membrane</location>
    </subcellularLocation>
</comment>
<feature type="transmembrane region" description="Helical" evidence="6">
    <location>
        <begin position="337"/>
        <end position="360"/>
    </location>
</feature>
<evidence type="ECO:0000313" key="8">
    <source>
        <dbReference type="Proteomes" id="UP000786811"/>
    </source>
</evidence>
<feature type="transmembrane region" description="Helical" evidence="6">
    <location>
        <begin position="74"/>
        <end position="98"/>
    </location>
</feature>
<dbReference type="Pfam" id="PF00083">
    <property type="entry name" value="Sugar_tr"/>
    <property type="match status" value="1"/>
</dbReference>
<keyword evidence="4 6" id="KW-0472">Membrane</keyword>
<dbReference type="GO" id="GO:0022857">
    <property type="term" value="F:transmembrane transporter activity"/>
    <property type="evidence" value="ECO:0007669"/>
    <property type="project" value="InterPro"/>
</dbReference>
<comment type="caution">
    <text evidence="7">The sequence shown here is derived from an EMBL/GenBank/DDBJ whole genome shotgun (WGS) entry which is preliminary data.</text>
</comment>
<dbReference type="Proteomes" id="UP000786811">
    <property type="component" value="Unassembled WGS sequence"/>
</dbReference>
<evidence type="ECO:0000256" key="6">
    <source>
        <dbReference type="SAM" id="Phobius"/>
    </source>
</evidence>
<keyword evidence="8" id="KW-1185">Reference proteome</keyword>
<feature type="transmembrane region" description="Helical" evidence="6">
    <location>
        <begin position="239"/>
        <end position="261"/>
    </location>
</feature>